<sequence>MTIEPKPVLPALPPIGGDTMRGIGLKVASICAFVGMMVFIKIAGELPVGELLFFRCVFSLLPMLAMLAFRGQLLFMLRTRRPIGHVWRGFMGTIGMGLGVISITQLPLPESVAISFGTPLLVVILSAIVLHETVRLYRWGAVAAGLFGMVLIVSPRLTVFSSEFDWGQGAAFGVVAAITACFFSAAVLLIIRKLVQTERSTTIVLYFFITSMGFSLLTLPWGWVMPTAEQWLMLLFMGLCSFAGQMFMTEACRHADMSVLAPFDYLSLILSGVVGYLIFAEVPTWQLVAGGVVIIASGLFIIWRERQLGRATARSVAGPPGG</sequence>
<proteinExistence type="inferred from homology"/>
<feature type="transmembrane region" description="Helical" evidence="6">
    <location>
        <begin position="203"/>
        <end position="224"/>
    </location>
</feature>
<feature type="transmembrane region" description="Helical" evidence="6">
    <location>
        <begin position="112"/>
        <end position="130"/>
    </location>
</feature>
<feature type="transmembrane region" description="Helical" evidence="6">
    <location>
        <begin position="52"/>
        <end position="75"/>
    </location>
</feature>
<keyword evidence="4 6" id="KW-1133">Transmembrane helix</keyword>
<evidence type="ECO:0000259" key="7">
    <source>
        <dbReference type="Pfam" id="PF00892"/>
    </source>
</evidence>
<dbReference type="STRING" id="665118.SAMN02983003_1302"/>
<feature type="transmembrane region" description="Helical" evidence="6">
    <location>
        <begin position="87"/>
        <end position="106"/>
    </location>
</feature>
<dbReference type="PANTHER" id="PTHR22911:SF6">
    <property type="entry name" value="SOLUTE CARRIER FAMILY 35 MEMBER G1"/>
    <property type="match status" value="1"/>
</dbReference>
<dbReference type="AlphaFoldDB" id="A0A1K2HX79"/>
<organism evidence="8 9">
    <name type="scientific">Devosia enhydra</name>
    <dbReference type="NCBI Taxonomy" id="665118"/>
    <lineage>
        <taxon>Bacteria</taxon>
        <taxon>Pseudomonadati</taxon>
        <taxon>Pseudomonadota</taxon>
        <taxon>Alphaproteobacteria</taxon>
        <taxon>Hyphomicrobiales</taxon>
        <taxon>Devosiaceae</taxon>
        <taxon>Devosia</taxon>
    </lineage>
</organism>
<reference evidence="8 9" key="1">
    <citation type="submission" date="2016-11" db="EMBL/GenBank/DDBJ databases">
        <authorList>
            <person name="Jaros S."/>
            <person name="Januszkiewicz K."/>
            <person name="Wedrychowicz H."/>
        </authorList>
    </citation>
    <scope>NUCLEOTIDE SEQUENCE [LARGE SCALE GENOMIC DNA]</scope>
    <source>
        <strain evidence="8 9">ATCC 23634</strain>
    </source>
</reference>
<evidence type="ECO:0000256" key="4">
    <source>
        <dbReference type="ARBA" id="ARBA00022989"/>
    </source>
</evidence>
<dbReference type="Pfam" id="PF00892">
    <property type="entry name" value="EamA"/>
    <property type="match status" value="2"/>
</dbReference>
<dbReference type="OrthoDB" id="8478503at2"/>
<feature type="transmembrane region" description="Helical" evidence="6">
    <location>
        <begin position="285"/>
        <end position="303"/>
    </location>
</feature>
<protein>
    <submittedName>
        <fullName evidence="8">Permease of the drug/metabolite transporter (DMT) superfamily</fullName>
    </submittedName>
</protein>
<evidence type="ECO:0000256" key="1">
    <source>
        <dbReference type="ARBA" id="ARBA00004141"/>
    </source>
</evidence>
<evidence type="ECO:0000256" key="5">
    <source>
        <dbReference type="ARBA" id="ARBA00023136"/>
    </source>
</evidence>
<feature type="transmembrane region" description="Helical" evidence="6">
    <location>
        <begin position="259"/>
        <end position="279"/>
    </location>
</feature>
<feature type="transmembrane region" description="Helical" evidence="6">
    <location>
        <begin position="23"/>
        <end position="40"/>
    </location>
</feature>
<dbReference type="Proteomes" id="UP000183447">
    <property type="component" value="Unassembled WGS sequence"/>
</dbReference>
<dbReference type="GO" id="GO:0016020">
    <property type="term" value="C:membrane"/>
    <property type="evidence" value="ECO:0007669"/>
    <property type="project" value="UniProtKB-SubCell"/>
</dbReference>
<gene>
    <name evidence="8" type="ORF">SAMN02983003_1302</name>
</gene>
<dbReference type="SUPFAM" id="SSF103481">
    <property type="entry name" value="Multidrug resistance efflux transporter EmrE"/>
    <property type="match status" value="2"/>
</dbReference>
<feature type="transmembrane region" description="Helical" evidence="6">
    <location>
        <begin position="169"/>
        <end position="191"/>
    </location>
</feature>
<feature type="transmembrane region" description="Helical" evidence="6">
    <location>
        <begin position="137"/>
        <end position="157"/>
    </location>
</feature>
<dbReference type="PANTHER" id="PTHR22911">
    <property type="entry name" value="ACYL-MALONYL CONDENSING ENZYME-RELATED"/>
    <property type="match status" value="1"/>
</dbReference>
<comment type="similarity">
    <text evidence="2">Belongs to the drug/metabolite transporter (DMT) superfamily. 10 TMS drug/metabolite exporter (DME) (TC 2.A.7.3) family.</text>
</comment>
<evidence type="ECO:0000313" key="9">
    <source>
        <dbReference type="Proteomes" id="UP000183447"/>
    </source>
</evidence>
<accession>A0A1K2HX79</accession>
<dbReference type="RefSeq" id="WP_084603284.1">
    <property type="nucleotide sequence ID" value="NZ_FPKU01000001.1"/>
</dbReference>
<feature type="domain" description="EamA" evidence="7">
    <location>
        <begin position="172"/>
        <end position="302"/>
    </location>
</feature>
<evidence type="ECO:0000256" key="3">
    <source>
        <dbReference type="ARBA" id="ARBA00022692"/>
    </source>
</evidence>
<dbReference type="InterPro" id="IPR000620">
    <property type="entry name" value="EamA_dom"/>
</dbReference>
<name>A0A1K2HX79_9HYPH</name>
<feature type="domain" description="EamA" evidence="7">
    <location>
        <begin position="22"/>
        <end position="153"/>
    </location>
</feature>
<evidence type="ECO:0000256" key="2">
    <source>
        <dbReference type="ARBA" id="ARBA00009853"/>
    </source>
</evidence>
<keyword evidence="5 6" id="KW-0472">Membrane</keyword>
<dbReference type="EMBL" id="FPKU01000001">
    <property type="protein sequence ID" value="SFZ82831.1"/>
    <property type="molecule type" value="Genomic_DNA"/>
</dbReference>
<evidence type="ECO:0000256" key="6">
    <source>
        <dbReference type="SAM" id="Phobius"/>
    </source>
</evidence>
<evidence type="ECO:0000313" key="8">
    <source>
        <dbReference type="EMBL" id="SFZ82831.1"/>
    </source>
</evidence>
<dbReference type="InterPro" id="IPR037185">
    <property type="entry name" value="EmrE-like"/>
</dbReference>
<comment type="subcellular location">
    <subcellularLocation>
        <location evidence="1">Membrane</location>
        <topology evidence="1">Multi-pass membrane protein</topology>
    </subcellularLocation>
</comment>
<keyword evidence="9" id="KW-1185">Reference proteome</keyword>
<feature type="transmembrane region" description="Helical" evidence="6">
    <location>
        <begin position="230"/>
        <end position="247"/>
    </location>
</feature>
<keyword evidence="3 6" id="KW-0812">Transmembrane</keyword>